<dbReference type="GO" id="GO:0005829">
    <property type="term" value="C:cytosol"/>
    <property type="evidence" value="ECO:0007669"/>
    <property type="project" value="TreeGrafter"/>
</dbReference>
<dbReference type="SMART" id="SM00364">
    <property type="entry name" value="LRR_BAC"/>
    <property type="match status" value="4"/>
</dbReference>
<reference evidence="6 7" key="1">
    <citation type="submission" date="2020-08" db="EMBL/GenBank/DDBJ databases">
        <authorList>
            <person name="Hejnol A."/>
        </authorList>
    </citation>
    <scope>NUCLEOTIDE SEQUENCE [LARGE SCALE GENOMIC DNA]</scope>
</reference>
<comment type="caution">
    <text evidence="6">The sequence shown here is derived from an EMBL/GenBank/DDBJ whole genome shotgun (WGS) entry which is preliminary data.</text>
</comment>
<dbReference type="Proteomes" id="UP000549394">
    <property type="component" value="Unassembled WGS sequence"/>
</dbReference>
<dbReference type="EMBL" id="CAJFCJ010000005">
    <property type="protein sequence ID" value="CAD5114197.1"/>
    <property type="molecule type" value="Genomic_DNA"/>
</dbReference>
<dbReference type="Pfam" id="PF00625">
    <property type="entry name" value="Guanylate_kin"/>
    <property type="match status" value="1"/>
</dbReference>
<evidence type="ECO:0000313" key="7">
    <source>
        <dbReference type="Proteomes" id="UP000549394"/>
    </source>
</evidence>
<feature type="compositionally biased region" description="Pro residues" evidence="4">
    <location>
        <begin position="754"/>
        <end position="766"/>
    </location>
</feature>
<evidence type="ECO:0000259" key="5">
    <source>
        <dbReference type="PROSITE" id="PS50052"/>
    </source>
</evidence>
<dbReference type="Pfam" id="PF14580">
    <property type="entry name" value="LRR_9"/>
    <property type="match status" value="1"/>
</dbReference>
<keyword evidence="3" id="KW-0677">Repeat</keyword>
<proteinExistence type="predicted"/>
<dbReference type="SMART" id="SM00072">
    <property type="entry name" value="GuKc"/>
    <property type="match status" value="1"/>
</dbReference>
<dbReference type="SMART" id="SM00369">
    <property type="entry name" value="LRR_TYP"/>
    <property type="match status" value="4"/>
</dbReference>
<evidence type="ECO:0000313" key="6">
    <source>
        <dbReference type="EMBL" id="CAD5114197.1"/>
    </source>
</evidence>
<dbReference type="InterPro" id="IPR027417">
    <property type="entry name" value="P-loop_NTPase"/>
</dbReference>
<feature type="region of interest" description="Disordered" evidence="4">
    <location>
        <begin position="589"/>
        <end position="617"/>
    </location>
</feature>
<dbReference type="Gene3D" id="3.40.50.300">
    <property type="entry name" value="P-loop containing nucleotide triphosphate hydrolases"/>
    <property type="match status" value="1"/>
</dbReference>
<keyword evidence="7" id="KW-1185">Reference proteome</keyword>
<dbReference type="FunFam" id="3.30.63.10:FF:000002">
    <property type="entry name" value="Guanylate kinase 1"/>
    <property type="match status" value="1"/>
</dbReference>
<dbReference type="SUPFAM" id="SSF52540">
    <property type="entry name" value="P-loop containing nucleoside triphosphate hydrolases"/>
    <property type="match status" value="1"/>
</dbReference>
<dbReference type="PROSITE" id="PS00856">
    <property type="entry name" value="GUANYLATE_KINASE_1"/>
    <property type="match status" value="1"/>
</dbReference>
<dbReference type="InterPro" id="IPR001611">
    <property type="entry name" value="Leu-rich_rpt"/>
</dbReference>
<dbReference type="CDD" id="cd00071">
    <property type="entry name" value="GMPK"/>
    <property type="match status" value="1"/>
</dbReference>
<feature type="domain" description="Guanylate kinase-like" evidence="5">
    <location>
        <begin position="377"/>
        <end position="560"/>
    </location>
</feature>
<dbReference type="PANTHER" id="PTHR23117">
    <property type="entry name" value="GUANYLATE KINASE-RELATED"/>
    <property type="match status" value="1"/>
</dbReference>
<evidence type="ECO:0000256" key="1">
    <source>
        <dbReference type="ARBA" id="ARBA00022614"/>
    </source>
</evidence>
<dbReference type="PROSITE" id="PS51450">
    <property type="entry name" value="LRR"/>
    <property type="match status" value="5"/>
</dbReference>
<dbReference type="Gene3D" id="3.80.10.10">
    <property type="entry name" value="Ribonuclease Inhibitor"/>
    <property type="match status" value="2"/>
</dbReference>
<organism evidence="6 7">
    <name type="scientific">Dimorphilus gyrociliatus</name>
    <dbReference type="NCBI Taxonomy" id="2664684"/>
    <lineage>
        <taxon>Eukaryota</taxon>
        <taxon>Metazoa</taxon>
        <taxon>Spiralia</taxon>
        <taxon>Lophotrochozoa</taxon>
        <taxon>Annelida</taxon>
        <taxon>Polychaeta</taxon>
        <taxon>Polychaeta incertae sedis</taxon>
        <taxon>Dinophilidae</taxon>
        <taxon>Dimorphilus</taxon>
    </lineage>
</organism>
<protein>
    <submittedName>
        <fullName evidence="6">DgyrCDS3339</fullName>
    </submittedName>
</protein>
<feature type="region of interest" description="Disordered" evidence="4">
    <location>
        <begin position="727"/>
        <end position="766"/>
    </location>
</feature>
<feature type="compositionally biased region" description="Basic and acidic residues" evidence="4">
    <location>
        <begin position="691"/>
        <end position="704"/>
    </location>
</feature>
<dbReference type="OrthoDB" id="6334211at2759"/>
<gene>
    <name evidence="6" type="ORF">DGYR_LOCUS3068</name>
</gene>
<dbReference type="AlphaFoldDB" id="A0A7I8VI01"/>
<dbReference type="SUPFAM" id="SSF52058">
    <property type="entry name" value="L domain-like"/>
    <property type="match status" value="1"/>
</dbReference>
<feature type="compositionally biased region" description="Basic and acidic residues" evidence="4">
    <location>
        <begin position="600"/>
        <end position="617"/>
    </location>
</feature>
<keyword evidence="1" id="KW-0433">Leucine-rich repeat</keyword>
<keyword evidence="2" id="KW-0808">Transferase</keyword>
<sequence>MDEIDGYITPGSSHGGNAEKFGNEVKENGNNDTLNNNSDEYDDDIDEEEEIDEDEDDSDEVVAVQDGILNDDFMEKALNHLATTAEGSGIAYLHATLTALNLVDISIISEYKHLQKIDVSFNKLLNVECLSQLPHLIHIDVSHNELTSISQLQNIRHLQYLNASYNNISSMEDFSQNILLNTLIMDYNQINVITGLENNKRLKYFSAAHNCIEYIEGVDFLPIKTLILNHNNICQITNLDTLSMLTSLNLSSNNLRSLKGLDHNELLTILEVDDNEIIDFSEISRLKLLRNLRFLTLNRNPLLQLPDYRLAVIYRLPFLTELDRSKVTIKERVAAENCLNPPIGVSSAREHAMHTVYAVAQPQKLLHSTLVNSQTPYPMLVLVGPHASGKHQLAMHLVEELKDYFKFALSHTTRKPRDDETNGVDYHFVSLDEFESLIKQGRLLQTYEEDDALYGLTIDAVEDVAKDGFACVAHMELEGVLTLKKTHFEARLLLTMPASPFAHEKRMRDRGGYSDESIDRVLKRAHSYAEYNREHPGFFDLVICDDELADAYRRLRRVVLDYLGIGGEESPSETVSALQPGFDREYTWGETPMSRNSIGHLERESRQRRQDMAKEAVHGGKLPLYDRIASERAKTVPQLATEQASGLGGDDFGKEIRVYSAPVDNLDALPPNSPDSSELSSEGTSSFGDLSEARQSDTSSRSDDNIDLINNDEDIIEKVDRLDLYSGSHHTMSGTLPAPRPPSAGRPGSNTYPVLPPISSPPVPSL</sequence>
<feature type="region of interest" description="Disordered" evidence="4">
    <location>
        <begin position="1"/>
        <end position="59"/>
    </location>
</feature>
<feature type="region of interest" description="Disordered" evidence="4">
    <location>
        <begin position="664"/>
        <end position="706"/>
    </location>
</feature>
<dbReference type="GO" id="GO:0009966">
    <property type="term" value="P:regulation of signal transduction"/>
    <property type="evidence" value="ECO:0007669"/>
    <property type="project" value="UniProtKB-ARBA"/>
</dbReference>
<dbReference type="InterPro" id="IPR020590">
    <property type="entry name" value="Guanylate_kinase_CS"/>
</dbReference>
<evidence type="ECO:0000256" key="3">
    <source>
        <dbReference type="ARBA" id="ARBA00022737"/>
    </source>
</evidence>
<dbReference type="InterPro" id="IPR008144">
    <property type="entry name" value="Guanylate_kin-like_dom"/>
</dbReference>
<name>A0A7I8VI01_9ANNE</name>
<dbReference type="Pfam" id="PF13855">
    <property type="entry name" value="LRR_8"/>
    <property type="match status" value="1"/>
</dbReference>
<feature type="compositionally biased region" description="Low complexity" evidence="4">
    <location>
        <begin position="674"/>
        <end position="686"/>
    </location>
</feature>
<dbReference type="InterPro" id="IPR032675">
    <property type="entry name" value="LRR_dom_sf"/>
</dbReference>
<dbReference type="PROSITE" id="PS50052">
    <property type="entry name" value="GUANYLATE_KINASE_2"/>
    <property type="match status" value="1"/>
</dbReference>
<dbReference type="InterPro" id="IPR003591">
    <property type="entry name" value="Leu-rich_rpt_typical-subtyp"/>
</dbReference>
<dbReference type="SMART" id="SM00365">
    <property type="entry name" value="LRR_SD22"/>
    <property type="match status" value="6"/>
</dbReference>
<evidence type="ECO:0000256" key="4">
    <source>
        <dbReference type="SAM" id="MobiDB-lite"/>
    </source>
</evidence>
<dbReference type="InterPro" id="IPR008145">
    <property type="entry name" value="GK/Ca_channel_bsu"/>
</dbReference>
<dbReference type="PANTHER" id="PTHR23117:SF18">
    <property type="entry name" value="LEUCINE-RICH REPEAT AND GUANYLATE KINASE DOMAIN-CONTAINING PROTEIN"/>
    <property type="match status" value="1"/>
</dbReference>
<dbReference type="GO" id="GO:0004385">
    <property type="term" value="F:GMP kinase activity"/>
    <property type="evidence" value="ECO:0007669"/>
    <property type="project" value="TreeGrafter"/>
</dbReference>
<evidence type="ECO:0000256" key="2">
    <source>
        <dbReference type="ARBA" id="ARBA00022679"/>
    </source>
</evidence>
<feature type="compositionally biased region" description="Acidic residues" evidence="4">
    <location>
        <begin position="39"/>
        <end position="59"/>
    </location>
</feature>
<accession>A0A7I8VI01</accession>